<evidence type="ECO:0000256" key="8">
    <source>
        <dbReference type="HAMAP-Rule" id="MF_00473"/>
    </source>
</evidence>
<dbReference type="SUPFAM" id="SSF53697">
    <property type="entry name" value="SIS domain"/>
    <property type="match status" value="1"/>
</dbReference>
<evidence type="ECO:0000256" key="7">
    <source>
        <dbReference type="ARBA" id="ARBA00029321"/>
    </source>
</evidence>
<sequence length="451" mass="50512">MTHISFKYESALSFFNKEEINNLTDFVEKAHFNLHEKTGAGNDFLGWVDLPETYDQEEFARIKNCADKIRNDSDILLVIGIGGSYLGARAALDMLTHSFQNLLSKEQRKAPQIIFVGNHMSSSYIAELFDIIEGKDVSINVISKSGTTTEPAIAFRIFKKHLEEKYGKEEASKRIYATTDKKKGALKTLADQSGFETFVIPDDVGGRYSVLTAVGLLPIAVGGISIEQIMNGAQTAMKDLSTPVLADNPAYQYAAIRNILYNKGKTIEMLINYEPQLQYFAEWWKQLFGESEGKDQKGIYPSSANFSTDLHSLGQYVQDGRRDIFETVLHVNKSNKEIFIEEDEDNLDGLNYLAGKSIHDINNKAFQGTLLAHTDGNVPNLVLEIPALDAFTFGYLVYFFEKSCAISGYLLGVNPFDQPGVEAYKVNMFALLGKAGYEQEKEELEKRLNNK</sequence>
<dbReference type="GO" id="GO:0097367">
    <property type="term" value="F:carbohydrate derivative binding"/>
    <property type="evidence" value="ECO:0007669"/>
    <property type="project" value="InterPro"/>
</dbReference>
<dbReference type="GO" id="GO:0004347">
    <property type="term" value="F:glucose-6-phosphate isomerase activity"/>
    <property type="evidence" value="ECO:0007669"/>
    <property type="project" value="UniProtKB-UniRule"/>
</dbReference>
<dbReference type="FunFam" id="3.40.50.10490:FF:000015">
    <property type="entry name" value="Glucose-6-phosphate isomerase"/>
    <property type="match status" value="1"/>
</dbReference>
<dbReference type="KEGG" id="vhl:BME96_12220"/>
<dbReference type="InterPro" id="IPR018189">
    <property type="entry name" value="Phosphoglucose_isomerase_CS"/>
</dbReference>
<dbReference type="GO" id="GO:0051156">
    <property type="term" value="P:glucose 6-phosphate metabolic process"/>
    <property type="evidence" value="ECO:0007669"/>
    <property type="project" value="TreeGrafter"/>
</dbReference>
<feature type="active site" description="Proton donor" evidence="8">
    <location>
        <position position="290"/>
    </location>
</feature>
<dbReference type="PANTHER" id="PTHR11469:SF1">
    <property type="entry name" value="GLUCOSE-6-PHOSPHATE ISOMERASE"/>
    <property type="match status" value="1"/>
</dbReference>
<comment type="catalytic activity">
    <reaction evidence="7 8 9">
        <text>alpha-D-glucose 6-phosphate = beta-D-fructose 6-phosphate</text>
        <dbReference type="Rhea" id="RHEA:11816"/>
        <dbReference type="ChEBI" id="CHEBI:57634"/>
        <dbReference type="ChEBI" id="CHEBI:58225"/>
        <dbReference type="EC" id="5.3.1.9"/>
    </reaction>
</comment>
<dbReference type="Gene3D" id="3.40.50.10490">
    <property type="entry name" value="Glucose-6-phosphate isomerase like protein, domain 1"/>
    <property type="match status" value="3"/>
</dbReference>
<evidence type="ECO:0000313" key="11">
    <source>
        <dbReference type="Proteomes" id="UP000182945"/>
    </source>
</evidence>
<dbReference type="PROSITE" id="PS51463">
    <property type="entry name" value="P_GLUCOSE_ISOMERASE_3"/>
    <property type="match status" value="1"/>
</dbReference>
<proteinExistence type="inferred from homology"/>
<dbReference type="Proteomes" id="UP000182945">
    <property type="component" value="Chromosome"/>
</dbReference>
<dbReference type="InterPro" id="IPR035482">
    <property type="entry name" value="SIS_PGI_2"/>
</dbReference>
<dbReference type="Pfam" id="PF00342">
    <property type="entry name" value="PGI"/>
    <property type="match status" value="1"/>
</dbReference>
<feature type="active site" evidence="8">
    <location>
        <position position="425"/>
    </location>
</feature>
<organism evidence="10 11">
    <name type="scientific">Virgibacillus halodenitrificans</name>
    <name type="common">Bacillus halodenitrificans</name>
    <dbReference type="NCBI Taxonomy" id="1482"/>
    <lineage>
        <taxon>Bacteria</taxon>
        <taxon>Bacillati</taxon>
        <taxon>Bacillota</taxon>
        <taxon>Bacilli</taxon>
        <taxon>Bacillales</taxon>
        <taxon>Bacillaceae</taxon>
        <taxon>Virgibacillus</taxon>
    </lineage>
</organism>
<dbReference type="EC" id="5.3.1.9" evidence="8"/>
<feature type="modified residue" description="Phosphothreonine" evidence="8">
    <location>
        <position position="38"/>
    </location>
</feature>
<evidence type="ECO:0000313" key="10">
    <source>
        <dbReference type="EMBL" id="APC48911.1"/>
    </source>
</evidence>
<evidence type="ECO:0000256" key="4">
    <source>
        <dbReference type="ARBA" id="ARBA00022490"/>
    </source>
</evidence>
<dbReference type="GeneID" id="71515167"/>
<evidence type="ECO:0000256" key="6">
    <source>
        <dbReference type="ARBA" id="ARBA00023235"/>
    </source>
</evidence>
<dbReference type="RefSeq" id="WP_071649185.1">
    <property type="nucleotide sequence ID" value="NZ_CP017962.1"/>
</dbReference>
<dbReference type="GO" id="GO:0006096">
    <property type="term" value="P:glycolytic process"/>
    <property type="evidence" value="ECO:0007669"/>
    <property type="project" value="UniProtKB-UniRule"/>
</dbReference>
<dbReference type="GO" id="GO:0005829">
    <property type="term" value="C:cytosol"/>
    <property type="evidence" value="ECO:0007669"/>
    <property type="project" value="TreeGrafter"/>
</dbReference>
<dbReference type="NCBIfam" id="NF010697">
    <property type="entry name" value="PRK14097.1"/>
    <property type="match status" value="1"/>
</dbReference>
<keyword evidence="3 8" id="KW-0312">Gluconeogenesis</keyword>
<evidence type="ECO:0000256" key="9">
    <source>
        <dbReference type="RuleBase" id="RU000612"/>
    </source>
</evidence>
<dbReference type="PANTHER" id="PTHR11469">
    <property type="entry name" value="GLUCOSE-6-PHOSPHATE ISOMERASE"/>
    <property type="match status" value="1"/>
</dbReference>
<comment type="pathway">
    <text evidence="1 8 9">Carbohydrate degradation; glycolysis; D-glyceraldehyde 3-phosphate and glycerone phosphate from D-glucose: step 2/4.</text>
</comment>
<evidence type="ECO:0000256" key="5">
    <source>
        <dbReference type="ARBA" id="ARBA00023152"/>
    </source>
</evidence>
<reference evidence="10 11" key="1">
    <citation type="submission" date="2016-11" db="EMBL/GenBank/DDBJ databases">
        <title>Complete genome sequencing of Virgibacillus halodenitrificans PDB-F2.</title>
        <authorList>
            <person name="Sun Z."/>
            <person name="Zhou Y."/>
            <person name="Li H."/>
        </authorList>
    </citation>
    <scope>NUCLEOTIDE SEQUENCE [LARGE SCALE GENOMIC DNA]</scope>
    <source>
        <strain evidence="10 11">PDB-F2</strain>
    </source>
</reference>
<evidence type="ECO:0000256" key="3">
    <source>
        <dbReference type="ARBA" id="ARBA00022432"/>
    </source>
</evidence>
<comment type="subcellular location">
    <subcellularLocation>
        <location evidence="8">Cytoplasm</location>
    </subcellularLocation>
</comment>
<dbReference type="InterPro" id="IPR046348">
    <property type="entry name" value="SIS_dom_sf"/>
</dbReference>
<keyword evidence="4 8" id="KW-0963">Cytoplasm</keyword>
<keyword evidence="6 8" id="KW-0413">Isomerase</keyword>
<comment type="similarity">
    <text evidence="2 8 9">Belongs to the GPI family.</text>
</comment>
<dbReference type="InterPro" id="IPR001672">
    <property type="entry name" value="G6P_Isomerase"/>
</dbReference>
<dbReference type="CDD" id="cd05016">
    <property type="entry name" value="SIS_PGI_2"/>
    <property type="match status" value="1"/>
</dbReference>
<dbReference type="HAMAP" id="MF_00473">
    <property type="entry name" value="G6P_isomerase"/>
    <property type="match status" value="1"/>
</dbReference>
<accession>A0AAC9NLQ7</accession>
<dbReference type="PRINTS" id="PR00662">
    <property type="entry name" value="G6PISOMERASE"/>
</dbReference>
<protein>
    <recommendedName>
        <fullName evidence="8">Glucose-6-phosphate isomerase</fullName>
        <shortName evidence="8">GPI</shortName>
        <ecNumber evidence="8">5.3.1.9</ecNumber>
    </recommendedName>
    <alternativeName>
        <fullName evidence="8">Phosphoglucose isomerase</fullName>
        <shortName evidence="8">PGI</shortName>
    </alternativeName>
    <alternativeName>
        <fullName evidence="8">Phosphohexose isomerase</fullName>
        <shortName evidence="8">PHI</shortName>
    </alternativeName>
</protein>
<dbReference type="PROSITE" id="PS00765">
    <property type="entry name" value="P_GLUCOSE_ISOMERASE_1"/>
    <property type="match status" value="1"/>
</dbReference>
<dbReference type="FunFam" id="3.40.50.10490:FF:000016">
    <property type="entry name" value="Glucose-6-phosphate isomerase"/>
    <property type="match status" value="1"/>
</dbReference>
<comment type="function">
    <text evidence="8">Catalyzes the reversible isomerization of glucose-6-phosphate to fructose-6-phosphate.</text>
</comment>
<dbReference type="GO" id="GO:0006094">
    <property type="term" value="P:gluconeogenesis"/>
    <property type="evidence" value="ECO:0007669"/>
    <property type="project" value="UniProtKB-UniRule"/>
</dbReference>
<name>A0AAC9NLQ7_VIRHA</name>
<dbReference type="CDD" id="cd05015">
    <property type="entry name" value="SIS_PGI_1"/>
    <property type="match status" value="1"/>
</dbReference>
<evidence type="ECO:0000256" key="1">
    <source>
        <dbReference type="ARBA" id="ARBA00004926"/>
    </source>
</evidence>
<comment type="caution">
    <text evidence="8">Lacks conserved residue(s) required for the propagation of feature annotation.</text>
</comment>
<evidence type="ECO:0000256" key="2">
    <source>
        <dbReference type="ARBA" id="ARBA00006604"/>
    </source>
</evidence>
<dbReference type="EMBL" id="CP017962">
    <property type="protein sequence ID" value="APC48911.1"/>
    <property type="molecule type" value="Genomic_DNA"/>
</dbReference>
<dbReference type="AlphaFoldDB" id="A0AAC9NLQ7"/>
<dbReference type="PROSITE" id="PS00174">
    <property type="entry name" value="P_GLUCOSE_ISOMERASE_2"/>
    <property type="match status" value="1"/>
</dbReference>
<comment type="pathway">
    <text evidence="8">Carbohydrate biosynthesis; gluconeogenesis.</text>
</comment>
<gene>
    <name evidence="8" type="primary">pgi</name>
    <name evidence="10" type="ORF">BME96_12220</name>
</gene>
<dbReference type="InterPro" id="IPR035476">
    <property type="entry name" value="SIS_PGI_1"/>
</dbReference>
<keyword evidence="8" id="KW-0597">Phosphoprotein</keyword>
<dbReference type="GO" id="GO:0048029">
    <property type="term" value="F:monosaccharide binding"/>
    <property type="evidence" value="ECO:0007669"/>
    <property type="project" value="TreeGrafter"/>
</dbReference>
<keyword evidence="5 8" id="KW-0324">Glycolysis</keyword>